<reference evidence="3" key="1">
    <citation type="submission" date="2022-06" db="EMBL/GenBank/DDBJ databases">
        <title>Diverse halophilic archaea isolated from saline environments.</title>
        <authorList>
            <person name="Cui H.-L."/>
        </authorList>
    </citation>
    <scope>NUCLEOTIDE SEQUENCE</scope>
    <source>
        <strain evidence="3">WLHS1</strain>
    </source>
</reference>
<keyword evidence="4" id="KW-1185">Reference proteome</keyword>
<keyword evidence="2" id="KW-1133">Transmembrane helix</keyword>
<feature type="region of interest" description="Disordered" evidence="1">
    <location>
        <begin position="132"/>
        <end position="155"/>
    </location>
</feature>
<evidence type="ECO:0000313" key="4">
    <source>
        <dbReference type="Proteomes" id="UP001056855"/>
    </source>
</evidence>
<feature type="transmembrane region" description="Helical" evidence="2">
    <location>
        <begin position="74"/>
        <end position="95"/>
    </location>
</feature>
<dbReference type="Proteomes" id="UP001056855">
    <property type="component" value="Chromosome"/>
</dbReference>
<feature type="transmembrane region" description="Helical" evidence="2">
    <location>
        <begin position="107"/>
        <end position="127"/>
    </location>
</feature>
<gene>
    <name evidence="3" type="ORF">NGM29_01540</name>
</gene>
<accession>A0A9E7SVI0</accession>
<dbReference type="AlphaFoldDB" id="A0A9E7SVI0"/>
<sequence>MHEKLPWLLRWFGVLLLAVQAGEVLTHRVLGANVLVNGAFAMGAASTVIAATGIIYGGYWLEQAQVSSRRYPRIAWWWIGGLVTFTLLNVGFMAVMPTGSWGIVVGWTRWAVAFGAGVGLLLGILGVGPSIRQSPPRERWSDPNSSRSNGRCSTT</sequence>
<proteinExistence type="predicted"/>
<dbReference type="EMBL" id="CP100355">
    <property type="protein sequence ID" value="UTF53997.1"/>
    <property type="molecule type" value="Genomic_DNA"/>
</dbReference>
<evidence type="ECO:0000313" key="3">
    <source>
        <dbReference type="EMBL" id="UTF53997.1"/>
    </source>
</evidence>
<feature type="transmembrane region" description="Helical" evidence="2">
    <location>
        <begin position="37"/>
        <end position="62"/>
    </location>
</feature>
<evidence type="ECO:0000256" key="1">
    <source>
        <dbReference type="SAM" id="MobiDB-lite"/>
    </source>
</evidence>
<evidence type="ECO:0000256" key="2">
    <source>
        <dbReference type="SAM" id="Phobius"/>
    </source>
</evidence>
<dbReference type="KEGG" id="sawl:NGM29_01540"/>
<dbReference type="GeneID" id="73288688"/>
<keyword evidence="2" id="KW-0812">Transmembrane</keyword>
<name>A0A9E7SVI0_9EURY</name>
<keyword evidence="2" id="KW-0472">Membrane</keyword>
<organism evidence="3 4">
    <name type="scientific">Natronosalvus rutilus</name>
    <dbReference type="NCBI Taxonomy" id="2953753"/>
    <lineage>
        <taxon>Archaea</taxon>
        <taxon>Methanobacteriati</taxon>
        <taxon>Methanobacteriota</taxon>
        <taxon>Stenosarchaea group</taxon>
        <taxon>Halobacteria</taxon>
        <taxon>Halobacteriales</taxon>
        <taxon>Natrialbaceae</taxon>
        <taxon>Natronosalvus</taxon>
    </lineage>
</organism>
<protein>
    <submittedName>
        <fullName evidence="3">Uncharacterized protein</fullName>
    </submittedName>
</protein>
<feature type="compositionally biased region" description="Polar residues" evidence="1">
    <location>
        <begin position="142"/>
        <end position="155"/>
    </location>
</feature>
<dbReference type="RefSeq" id="WP_254158509.1">
    <property type="nucleotide sequence ID" value="NZ_CP100355.1"/>
</dbReference>